<organism evidence="1 2">
    <name type="scientific">Paraburkholderia rhynchosiae</name>
    <dbReference type="NCBI Taxonomy" id="487049"/>
    <lineage>
        <taxon>Bacteria</taxon>
        <taxon>Pseudomonadati</taxon>
        <taxon>Pseudomonadota</taxon>
        <taxon>Betaproteobacteria</taxon>
        <taxon>Burkholderiales</taxon>
        <taxon>Burkholderiaceae</taxon>
        <taxon>Paraburkholderia</taxon>
    </lineage>
</organism>
<gene>
    <name evidence="1" type="ORF">LMG27174_06085</name>
</gene>
<dbReference type="RefSeq" id="WP_175130751.1">
    <property type="nucleotide sequence ID" value="NZ_CADIJZ010000030.1"/>
</dbReference>
<dbReference type="Proteomes" id="UP000494205">
    <property type="component" value="Unassembled WGS sequence"/>
</dbReference>
<dbReference type="AlphaFoldDB" id="A0A6J5CD06"/>
<name>A0A6J5CD06_9BURK</name>
<accession>A0A6J5CD06</accession>
<proteinExistence type="predicted"/>
<dbReference type="EMBL" id="CADIJZ010000030">
    <property type="protein sequence ID" value="CAB3734112.1"/>
    <property type="molecule type" value="Genomic_DNA"/>
</dbReference>
<sequence>MENDIPYSAWALLCYAAGHGLIWDVEASQMRTTQPARGTAEDGDV</sequence>
<evidence type="ECO:0000313" key="1">
    <source>
        <dbReference type="EMBL" id="CAB3734112.1"/>
    </source>
</evidence>
<protein>
    <submittedName>
        <fullName evidence="1">Uncharacterized protein</fullName>
    </submittedName>
</protein>
<evidence type="ECO:0000313" key="2">
    <source>
        <dbReference type="Proteomes" id="UP000494205"/>
    </source>
</evidence>
<reference evidence="1 2" key="1">
    <citation type="submission" date="2020-04" db="EMBL/GenBank/DDBJ databases">
        <authorList>
            <person name="De Canck E."/>
        </authorList>
    </citation>
    <scope>NUCLEOTIDE SEQUENCE [LARGE SCALE GENOMIC DNA]</scope>
    <source>
        <strain evidence="1 2">LMG 27174</strain>
    </source>
</reference>